<name>A0A1K2HMT7_9NEIS</name>
<dbReference type="CDD" id="cd14727">
    <property type="entry name" value="ChanN-like"/>
    <property type="match status" value="1"/>
</dbReference>
<organism evidence="3 4">
    <name type="scientific">Chitinimonas taiwanensis DSM 18899</name>
    <dbReference type="NCBI Taxonomy" id="1121279"/>
    <lineage>
        <taxon>Bacteria</taxon>
        <taxon>Pseudomonadati</taxon>
        <taxon>Pseudomonadota</taxon>
        <taxon>Betaproteobacteria</taxon>
        <taxon>Neisseriales</taxon>
        <taxon>Chitinibacteraceae</taxon>
        <taxon>Chitinimonas</taxon>
    </lineage>
</organism>
<feature type="signal peptide" evidence="1">
    <location>
        <begin position="1"/>
        <end position="23"/>
    </location>
</feature>
<keyword evidence="4" id="KW-1185">Reference proteome</keyword>
<evidence type="ECO:0000313" key="4">
    <source>
        <dbReference type="Proteomes" id="UP000186513"/>
    </source>
</evidence>
<protein>
    <submittedName>
        <fullName evidence="3">Uncharacterized iron-regulated protein</fullName>
    </submittedName>
</protein>
<dbReference type="SUPFAM" id="SSF159501">
    <property type="entry name" value="EreA/ChaN-like"/>
    <property type="match status" value="1"/>
</dbReference>
<keyword evidence="1" id="KW-0732">Signal</keyword>
<dbReference type="RefSeq" id="WP_072429307.1">
    <property type="nucleotide sequence ID" value="NZ_FPKR01000011.1"/>
</dbReference>
<proteinExistence type="predicted"/>
<dbReference type="Pfam" id="PF04187">
    <property type="entry name" value="Cofac_haem_bdg"/>
    <property type="match status" value="1"/>
</dbReference>
<feature type="chain" id="PRO_5013086145" evidence="1">
    <location>
        <begin position="24"/>
        <end position="273"/>
    </location>
</feature>
<evidence type="ECO:0000259" key="2">
    <source>
        <dbReference type="Pfam" id="PF04187"/>
    </source>
</evidence>
<evidence type="ECO:0000313" key="3">
    <source>
        <dbReference type="EMBL" id="SFZ78136.1"/>
    </source>
</evidence>
<dbReference type="OrthoDB" id="9795827at2"/>
<dbReference type="STRING" id="1121279.SAMN02745887_02812"/>
<reference evidence="3 4" key="1">
    <citation type="submission" date="2016-11" db="EMBL/GenBank/DDBJ databases">
        <authorList>
            <person name="Jaros S."/>
            <person name="Januszkiewicz K."/>
            <person name="Wedrychowicz H."/>
        </authorList>
    </citation>
    <scope>NUCLEOTIDE SEQUENCE [LARGE SCALE GENOMIC DNA]</scope>
    <source>
        <strain evidence="3 4">DSM 18899</strain>
    </source>
</reference>
<accession>A0A1K2HMT7</accession>
<dbReference type="Gene3D" id="3.40.50.11550">
    <property type="match status" value="2"/>
</dbReference>
<feature type="domain" description="Haem-binding uptake Tiki superfamily ChaN" evidence="2">
    <location>
        <begin position="36"/>
        <end position="233"/>
    </location>
</feature>
<dbReference type="EMBL" id="FPKR01000011">
    <property type="protein sequence ID" value="SFZ78136.1"/>
    <property type="molecule type" value="Genomic_DNA"/>
</dbReference>
<gene>
    <name evidence="3" type="ORF">SAMN02745887_02812</name>
</gene>
<sequence>MSYSLPTVLAATLLLAGCASTPAQPVADLRAALGQPGFTLIGEVHDNAAVHALRAQALERALAAGWRPALAFEQFDRERQADIDAARREAPQDVDALIARAKPAGKGWHWDFYRPLLVLALRYDLPIVAANLSRADASKVVKQGYAAALSAEQIARYQLDAGVPDALQAGQMRAIAIGHCNQLPDSLLPGMARAQIARDVVMADAIAPYRARGVVLIAGNGHVRRDLGVPHWLPEARALGLLESPEPQAYDQSWVLPRQYRPDPCAGLAAGKG</sequence>
<evidence type="ECO:0000256" key="1">
    <source>
        <dbReference type="SAM" id="SignalP"/>
    </source>
</evidence>
<dbReference type="Proteomes" id="UP000186513">
    <property type="component" value="Unassembled WGS sequence"/>
</dbReference>
<dbReference type="InterPro" id="IPR007314">
    <property type="entry name" value="Cofac_haem-bd_dom"/>
</dbReference>
<dbReference type="AlphaFoldDB" id="A0A1K2HMT7"/>